<evidence type="ECO:0000313" key="6">
    <source>
        <dbReference type="EMBL" id="RXK39874.1"/>
    </source>
</evidence>
<dbReference type="Proteomes" id="UP000289152">
    <property type="component" value="Unassembled WGS sequence"/>
</dbReference>
<comment type="caution">
    <text evidence="6">The sequence shown here is derived from an EMBL/GenBank/DDBJ whole genome shotgun (WGS) entry which is preliminary data.</text>
</comment>
<dbReference type="SUPFAM" id="SSF161084">
    <property type="entry name" value="MAPEG domain-like"/>
    <property type="match status" value="1"/>
</dbReference>
<comment type="subcellular location">
    <subcellularLocation>
        <location evidence="1">Membrane</location>
    </subcellularLocation>
</comment>
<reference evidence="6 7" key="1">
    <citation type="submission" date="2016-06" db="EMBL/GenBank/DDBJ databases">
        <title>Evolution of pathogenesis and genome organization in the Tremellales.</title>
        <authorList>
            <person name="Cuomo C."/>
            <person name="Litvintseva A."/>
            <person name="Heitman J."/>
            <person name="Chen Y."/>
            <person name="Sun S."/>
            <person name="Springer D."/>
            <person name="Dromer F."/>
            <person name="Young S."/>
            <person name="Zeng Q."/>
            <person name="Chapman S."/>
            <person name="Gujja S."/>
            <person name="Saif S."/>
            <person name="Birren B."/>
        </authorList>
    </citation>
    <scope>NUCLEOTIDE SEQUENCE [LARGE SCALE GENOMIC DNA]</scope>
    <source>
        <strain evidence="6 7">ATCC 28783</strain>
    </source>
</reference>
<feature type="transmembrane region" description="Helical" evidence="5">
    <location>
        <begin position="20"/>
        <end position="38"/>
    </location>
</feature>
<evidence type="ECO:0000256" key="4">
    <source>
        <dbReference type="ARBA" id="ARBA00023136"/>
    </source>
</evidence>
<dbReference type="InterPro" id="IPR023352">
    <property type="entry name" value="MAPEG-like_dom_sf"/>
</dbReference>
<keyword evidence="4 5" id="KW-0472">Membrane</keyword>
<dbReference type="Gene3D" id="1.20.120.550">
    <property type="entry name" value="Membrane associated eicosanoid/glutathione metabolism-like domain"/>
    <property type="match status" value="1"/>
</dbReference>
<evidence type="ECO:0000256" key="3">
    <source>
        <dbReference type="ARBA" id="ARBA00022989"/>
    </source>
</evidence>
<dbReference type="PANTHER" id="PTHR35371:SF1">
    <property type="entry name" value="BLR7753 PROTEIN"/>
    <property type="match status" value="1"/>
</dbReference>
<evidence type="ECO:0000313" key="7">
    <source>
        <dbReference type="Proteomes" id="UP000289152"/>
    </source>
</evidence>
<organism evidence="6 7">
    <name type="scientific">Tremella mesenterica</name>
    <name type="common">Jelly fungus</name>
    <dbReference type="NCBI Taxonomy" id="5217"/>
    <lineage>
        <taxon>Eukaryota</taxon>
        <taxon>Fungi</taxon>
        <taxon>Dikarya</taxon>
        <taxon>Basidiomycota</taxon>
        <taxon>Agaricomycotina</taxon>
        <taxon>Tremellomycetes</taxon>
        <taxon>Tremellales</taxon>
        <taxon>Tremellaceae</taxon>
        <taxon>Tremella</taxon>
    </lineage>
</organism>
<evidence type="ECO:0000256" key="1">
    <source>
        <dbReference type="ARBA" id="ARBA00004370"/>
    </source>
</evidence>
<keyword evidence="3 5" id="KW-1133">Transmembrane helix</keyword>
<keyword evidence="2 5" id="KW-0812">Transmembrane</keyword>
<sequence length="167" mass="18519">MSYTKLTSPGLGLGYNYSLYSVPVAWILAMSPLWYAIYKSNTLSPGSYNNAMPKDSWTTLKDKVPSKECGKIVRAVAANENSHINLPFFASALVIGNIVHLDRTTLHLGAATYLVSRVAYTLSYILGENRRSSLLRSGFYWTGVISCLTLFVKSANRLSRIPWDTSL</sequence>
<name>A0A4Q1BPN1_TREME</name>
<protein>
    <submittedName>
        <fullName evidence="6">Uncharacterized protein</fullName>
    </submittedName>
</protein>
<dbReference type="PANTHER" id="PTHR35371">
    <property type="entry name" value="INNER MEMBRANE PROTEIN"/>
    <property type="match status" value="1"/>
</dbReference>
<keyword evidence="7" id="KW-1185">Reference proteome</keyword>
<evidence type="ECO:0000256" key="2">
    <source>
        <dbReference type="ARBA" id="ARBA00022692"/>
    </source>
</evidence>
<gene>
    <name evidence="6" type="ORF">M231_02808</name>
</gene>
<dbReference type="InterPro" id="IPR001129">
    <property type="entry name" value="Membr-assoc_MAPEG"/>
</dbReference>
<accession>A0A4Q1BPN1</accession>
<dbReference type="InParanoid" id="A0A4Q1BPN1"/>
<dbReference type="OrthoDB" id="2122304at2759"/>
<proteinExistence type="predicted"/>
<dbReference type="VEuPathDB" id="FungiDB:TREMEDRAFT_65988"/>
<dbReference type="AlphaFoldDB" id="A0A4Q1BPN1"/>
<dbReference type="EMBL" id="SDIL01000025">
    <property type="protein sequence ID" value="RXK39874.1"/>
    <property type="molecule type" value="Genomic_DNA"/>
</dbReference>
<evidence type="ECO:0000256" key="5">
    <source>
        <dbReference type="SAM" id="Phobius"/>
    </source>
</evidence>
<dbReference type="GO" id="GO:0016020">
    <property type="term" value="C:membrane"/>
    <property type="evidence" value="ECO:0007669"/>
    <property type="project" value="UniProtKB-SubCell"/>
</dbReference>
<dbReference type="Pfam" id="PF01124">
    <property type="entry name" value="MAPEG"/>
    <property type="match status" value="1"/>
</dbReference>